<dbReference type="Pfam" id="PF06977">
    <property type="entry name" value="SdiA-regulated"/>
    <property type="match status" value="1"/>
</dbReference>
<comment type="caution">
    <text evidence="4">The sequence shown here is derived from an EMBL/GenBank/DDBJ whole genome shotgun (WGS) entry which is preliminary data.</text>
</comment>
<reference evidence="4 5" key="1">
    <citation type="journal article" date="2013" name="Stand. Genomic Sci.">
        <title>Genomic Encyclopedia of Type Strains, Phase I: The one thousand microbial genomes (KMG-I) project.</title>
        <authorList>
            <person name="Kyrpides N.C."/>
            <person name="Woyke T."/>
            <person name="Eisen J.A."/>
            <person name="Garrity G."/>
            <person name="Lilburn T.G."/>
            <person name="Beck B.J."/>
            <person name="Whitman W.B."/>
            <person name="Hugenholtz P."/>
            <person name="Klenk H.P."/>
        </authorList>
    </citation>
    <scope>NUCLEOTIDE SEQUENCE [LARGE SCALE GENOMIC DNA]</scope>
    <source>
        <strain evidence="4 5">DSM 13484</strain>
    </source>
</reference>
<keyword evidence="3" id="KW-0472">Membrane</keyword>
<evidence type="ECO:0000256" key="1">
    <source>
        <dbReference type="ARBA" id="ARBA00004236"/>
    </source>
</evidence>
<sequence>MDLRFPVILLLAFISCNAFTDQQDKDYHSPKGYKLTEPQRFRVRESMQEISGIALHPDERHIYSINDEQGKIFHIDLSHYERYPETKFDRSGDYEDLVYTPLGWLVLKSNGTLYQVQDIFTDSTSSVEYKFPKGGKQEFESIYMDPASNSVILICKSCEEDKKQGLTSAYRFHLDSRQFDETPAYRLRVADIARLGNIKMNNFKPSAAAIHPIEHRLYILSSVNMMLVITRLDGQVQEVYHLKRSLFEQPEGLSFAANGDMYISNEAGDGTADILKFRYKP</sequence>
<evidence type="ECO:0000313" key="4">
    <source>
        <dbReference type="EMBL" id="TWI92414.1"/>
    </source>
</evidence>
<dbReference type="SUPFAM" id="SSF50969">
    <property type="entry name" value="YVTN repeat-like/Quinoprotein amine dehydrogenase"/>
    <property type="match status" value="1"/>
</dbReference>
<proteinExistence type="predicted"/>
<dbReference type="OrthoDB" id="5292493at2"/>
<comment type="subcellular location">
    <subcellularLocation>
        <location evidence="1">Cell membrane</location>
    </subcellularLocation>
</comment>
<dbReference type="AlphaFoldDB" id="A0A562TGQ8"/>
<dbReference type="PROSITE" id="PS51257">
    <property type="entry name" value="PROKAR_LIPOPROTEIN"/>
    <property type="match status" value="1"/>
</dbReference>
<dbReference type="GO" id="GO:0005886">
    <property type="term" value="C:plasma membrane"/>
    <property type="evidence" value="ECO:0007669"/>
    <property type="project" value="UniProtKB-SubCell"/>
</dbReference>
<evidence type="ECO:0000256" key="3">
    <source>
        <dbReference type="ARBA" id="ARBA00023136"/>
    </source>
</evidence>
<accession>A0A562TGQ8</accession>
<keyword evidence="2" id="KW-1003">Cell membrane</keyword>
<dbReference type="Proteomes" id="UP000316778">
    <property type="component" value="Unassembled WGS sequence"/>
</dbReference>
<dbReference type="EMBL" id="VLLG01000002">
    <property type="protein sequence ID" value="TWI92414.1"/>
    <property type="molecule type" value="Genomic_DNA"/>
</dbReference>
<protein>
    <submittedName>
        <fullName evidence="4">SdiA-regulated protein</fullName>
    </submittedName>
</protein>
<dbReference type="InterPro" id="IPR009722">
    <property type="entry name" value="YjiK/CarP"/>
</dbReference>
<dbReference type="RefSeq" id="WP_145711934.1">
    <property type="nucleotide sequence ID" value="NZ_BAAAFY010000001.1"/>
</dbReference>
<dbReference type="InterPro" id="IPR011044">
    <property type="entry name" value="Quino_amine_DH_bsu"/>
</dbReference>
<keyword evidence="5" id="KW-1185">Reference proteome</keyword>
<evidence type="ECO:0000313" key="5">
    <source>
        <dbReference type="Proteomes" id="UP000316778"/>
    </source>
</evidence>
<evidence type="ECO:0000256" key="2">
    <source>
        <dbReference type="ARBA" id="ARBA00022475"/>
    </source>
</evidence>
<organism evidence="4 5">
    <name type="scientific">Chitinophaga japonensis</name>
    <name type="common">Flexibacter japonensis</name>
    <dbReference type="NCBI Taxonomy" id="104662"/>
    <lineage>
        <taxon>Bacteria</taxon>
        <taxon>Pseudomonadati</taxon>
        <taxon>Bacteroidota</taxon>
        <taxon>Chitinophagia</taxon>
        <taxon>Chitinophagales</taxon>
        <taxon>Chitinophagaceae</taxon>
        <taxon>Chitinophaga</taxon>
    </lineage>
</organism>
<name>A0A562TGQ8_CHIJA</name>
<gene>
    <name evidence="4" type="ORF">LX66_1803</name>
</gene>